<comment type="subcellular location">
    <subcellularLocation>
        <location evidence="1">Cell envelope</location>
    </subcellularLocation>
</comment>
<gene>
    <name evidence="7" type="ORF">DWW18_19425</name>
</gene>
<dbReference type="InterPro" id="IPR013766">
    <property type="entry name" value="Thioredoxin_domain"/>
</dbReference>
<dbReference type="InterPro" id="IPR000866">
    <property type="entry name" value="AhpC/TSA"/>
</dbReference>
<feature type="domain" description="Thioredoxin" evidence="6">
    <location>
        <begin position="222"/>
        <end position="359"/>
    </location>
</feature>
<dbReference type="PANTHER" id="PTHR42852">
    <property type="entry name" value="THIOL:DISULFIDE INTERCHANGE PROTEIN DSBE"/>
    <property type="match status" value="1"/>
</dbReference>
<proteinExistence type="predicted"/>
<evidence type="ECO:0000256" key="1">
    <source>
        <dbReference type="ARBA" id="ARBA00004196"/>
    </source>
</evidence>
<keyword evidence="5" id="KW-0732">Signal</keyword>
<keyword evidence="3" id="KW-1015">Disulfide bond</keyword>
<dbReference type="GO" id="GO:0030313">
    <property type="term" value="C:cell envelope"/>
    <property type="evidence" value="ECO:0007669"/>
    <property type="project" value="UniProtKB-SubCell"/>
</dbReference>
<keyword evidence="4" id="KW-0676">Redox-active center</keyword>
<feature type="chain" id="PRO_5019564629" description="Thioredoxin domain-containing protein" evidence="5">
    <location>
        <begin position="22"/>
        <end position="359"/>
    </location>
</feature>
<dbReference type="PANTHER" id="PTHR42852:SF6">
    <property type="entry name" value="THIOL:DISULFIDE INTERCHANGE PROTEIN DSBE"/>
    <property type="match status" value="1"/>
</dbReference>
<keyword evidence="2" id="KW-0201">Cytochrome c-type biogenesis</keyword>
<organism evidence="7 8">
    <name type="scientific">Butyricimonas virosa</name>
    <dbReference type="NCBI Taxonomy" id="544645"/>
    <lineage>
        <taxon>Bacteria</taxon>
        <taxon>Pseudomonadati</taxon>
        <taxon>Bacteroidota</taxon>
        <taxon>Bacteroidia</taxon>
        <taxon>Bacteroidales</taxon>
        <taxon>Odoribacteraceae</taxon>
        <taxon>Butyricimonas</taxon>
    </lineage>
</organism>
<dbReference type="Proteomes" id="UP000283589">
    <property type="component" value="Unassembled WGS sequence"/>
</dbReference>
<evidence type="ECO:0000259" key="6">
    <source>
        <dbReference type="PROSITE" id="PS51352"/>
    </source>
</evidence>
<dbReference type="Gene3D" id="3.40.30.10">
    <property type="entry name" value="Glutaredoxin"/>
    <property type="match status" value="1"/>
</dbReference>
<dbReference type="GO" id="GO:0017004">
    <property type="term" value="P:cytochrome complex assembly"/>
    <property type="evidence" value="ECO:0007669"/>
    <property type="project" value="UniProtKB-KW"/>
</dbReference>
<evidence type="ECO:0000256" key="5">
    <source>
        <dbReference type="SAM" id="SignalP"/>
    </source>
</evidence>
<dbReference type="InterPro" id="IPR050553">
    <property type="entry name" value="Thioredoxin_ResA/DsbE_sf"/>
</dbReference>
<dbReference type="InterPro" id="IPR036249">
    <property type="entry name" value="Thioredoxin-like_sf"/>
</dbReference>
<name>A0A412WUL0_9BACT</name>
<evidence type="ECO:0000313" key="7">
    <source>
        <dbReference type="EMBL" id="RGV30924.1"/>
    </source>
</evidence>
<sequence length="359" mass="41015">MKIIHILLLGMACLSCSSVNTYTLNGILPEDCNVTEIYLVSQEGKGADTLARCPVGSDKSFKLKGKSENRLLYLNVGSRGGRIYFYPESGAYRLKKMEEGYQVVAEEQQNIQSRLNSHLNAIEKNAAAMRDLQQQEARSTGENGEKWRLENERLWLKGNDLLLDMIADFKDTDVAVTLVRDNMWIIIYDFKFFTQVIEAMGKGPESEVRSEVMQKYEAEKAKQLTGKVPDFKLPDMKGNIVKLSDYKGKYLLVDFWASWCKPCRVKAKELKKHYPRLNELGVEVVGISCDENKNQWLKAIEEDQPMWIQLLIDKKINGSDTADDYKVEFIPTLYLISPEGEVLEKNPNVEEIETFVKKG</sequence>
<feature type="signal peptide" evidence="5">
    <location>
        <begin position="1"/>
        <end position="21"/>
    </location>
</feature>
<dbReference type="RefSeq" id="WP_118261529.1">
    <property type="nucleotide sequence ID" value="NZ_CALBWO010000042.1"/>
</dbReference>
<dbReference type="PROSITE" id="PS51352">
    <property type="entry name" value="THIOREDOXIN_2"/>
    <property type="match status" value="1"/>
</dbReference>
<dbReference type="AlphaFoldDB" id="A0A412WUL0"/>
<dbReference type="GO" id="GO:0016491">
    <property type="term" value="F:oxidoreductase activity"/>
    <property type="evidence" value="ECO:0007669"/>
    <property type="project" value="InterPro"/>
</dbReference>
<dbReference type="SUPFAM" id="SSF52833">
    <property type="entry name" value="Thioredoxin-like"/>
    <property type="match status" value="1"/>
</dbReference>
<dbReference type="EMBL" id="QRZA01000044">
    <property type="protein sequence ID" value="RGV30924.1"/>
    <property type="molecule type" value="Genomic_DNA"/>
</dbReference>
<protein>
    <recommendedName>
        <fullName evidence="6">Thioredoxin domain-containing protein</fullName>
    </recommendedName>
</protein>
<evidence type="ECO:0000256" key="3">
    <source>
        <dbReference type="ARBA" id="ARBA00023157"/>
    </source>
</evidence>
<dbReference type="CDD" id="cd02966">
    <property type="entry name" value="TlpA_like_family"/>
    <property type="match status" value="1"/>
</dbReference>
<evidence type="ECO:0000313" key="8">
    <source>
        <dbReference type="Proteomes" id="UP000283589"/>
    </source>
</evidence>
<dbReference type="GO" id="GO:0016209">
    <property type="term" value="F:antioxidant activity"/>
    <property type="evidence" value="ECO:0007669"/>
    <property type="project" value="InterPro"/>
</dbReference>
<evidence type="ECO:0000256" key="2">
    <source>
        <dbReference type="ARBA" id="ARBA00022748"/>
    </source>
</evidence>
<accession>A0A412WUL0</accession>
<evidence type="ECO:0000256" key="4">
    <source>
        <dbReference type="ARBA" id="ARBA00023284"/>
    </source>
</evidence>
<reference evidence="7 8" key="1">
    <citation type="submission" date="2018-08" db="EMBL/GenBank/DDBJ databases">
        <title>A genome reference for cultivated species of the human gut microbiota.</title>
        <authorList>
            <person name="Zou Y."/>
            <person name="Xue W."/>
            <person name="Luo G."/>
        </authorList>
    </citation>
    <scope>NUCLEOTIDE SEQUENCE [LARGE SCALE GENOMIC DNA]</scope>
    <source>
        <strain evidence="7 8">AF14-49</strain>
    </source>
</reference>
<dbReference type="Pfam" id="PF00578">
    <property type="entry name" value="AhpC-TSA"/>
    <property type="match status" value="1"/>
</dbReference>
<comment type="caution">
    <text evidence="7">The sequence shown here is derived from an EMBL/GenBank/DDBJ whole genome shotgun (WGS) entry which is preliminary data.</text>
</comment>